<keyword evidence="2" id="KW-1185">Reference proteome</keyword>
<reference evidence="2" key="1">
    <citation type="submission" date="2016-10" db="EMBL/GenBank/DDBJ databases">
        <authorList>
            <person name="Varghese N."/>
            <person name="Submissions S."/>
        </authorList>
    </citation>
    <scope>NUCLEOTIDE SEQUENCE [LARGE SCALE GENOMIC DNA]</scope>
    <source>
        <strain evidence="2">CGMCC 1.1761</strain>
    </source>
</reference>
<evidence type="ECO:0000313" key="1">
    <source>
        <dbReference type="EMBL" id="SCW95929.1"/>
    </source>
</evidence>
<dbReference type="AlphaFoldDB" id="A0A1G4UT01"/>
<proteinExistence type="predicted"/>
<name>A0A1G4UT01_9HYPH</name>
<dbReference type="EMBL" id="FMTP01000010">
    <property type="protein sequence ID" value="SCW95929.1"/>
    <property type="molecule type" value="Genomic_DNA"/>
</dbReference>
<protein>
    <submittedName>
        <fullName evidence="1">Uncharacterized protein</fullName>
    </submittedName>
</protein>
<dbReference type="RefSeq" id="WP_091444327.1">
    <property type="nucleotide sequence ID" value="NZ_FMTP01000010.1"/>
</dbReference>
<evidence type="ECO:0000313" key="2">
    <source>
        <dbReference type="Proteomes" id="UP000198889"/>
    </source>
</evidence>
<dbReference type="Proteomes" id="UP000198889">
    <property type="component" value="Unassembled WGS sequence"/>
</dbReference>
<organism evidence="1 2">
    <name type="scientific">Ancylobacter rudongensis</name>
    <dbReference type="NCBI Taxonomy" id="177413"/>
    <lineage>
        <taxon>Bacteria</taxon>
        <taxon>Pseudomonadati</taxon>
        <taxon>Pseudomonadota</taxon>
        <taxon>Alphaproteobacteria</taxon>
        <taxon>Hyphomicrobiales</taxon>
        <taxon>Xanthobacteraceae</taxon>
        <taxon>Ancylobacter</taxon>
    </lineage>
</organism>
<gene>
    <name evidence="1" type="ORF">SAMN05660859_0150</name>
</gene>
<accession>A0A1G4UT01</accession>
<sequence length="59" mass="6840">MAEQEGMTRTALFAKSKQKPKPVQYSHSYAEIVTLSTRAMFAEKRLIERTLTMESLKYL</sequence>